<evidence type="ECO:0000313" key="1">
    <source>
        <dbReference type="EMBL" id="PIA16206.1"/>
    </source>
</evidence>
<gene>
    <name evidence="1" type="ORF">COEREDRAFT_92719</name>
</gene>
<dbReference type="AlphaFoldDB" id="A0A2G5BB20"/>
<dbReference type="Proteomes" id="UP000242474">
    <property type="component" value="Unassembled WGS sequence"/>
</dbReference>
<reference evidence="1 2" key="1">
    <citation type="journal article" date="2015" name="Genome Biol. Evol.">
        <title>Phylogenomic analyses indicate that early fungi evolved digesting cell walls of algal ancestors of land plants.</title>
        <authorList>
            <person name="Chang Y."/>
            <person name="Wang S."/>
            <person name="Sekimoto S."/>
            <person name="Aerts A.L."/>
            <person name="Choi C."/>
            <person name="Clum A."/>
            <person name="LaButti K.M."/>
            <person name="Lindquist E.A."/>
            <person name="Yee Ngan C."/>
            <person name="Ohm R.A."/>
            <person name="Salamov A.A."/>
            <person name="Grigoriev I.V."/>
            <person name="Spatafora J.W."/>
            <person name="Berbee M.L."/>
        </authorList>
    </citation>
    <scope>NUCLEOTIDE SEQUENCE [LARGE SCALE GENOMIC DNA]</scope>
    <source>
        <strain evidence="1 2">NRRL 1564</strain>
    </source>
</reference>
<name>A0A2G5BB20_COERN</name>
<proteinExistence type="predicted"/>
<dbReference type="EMBL" id="KZ303501">
    <property type="protein sequence ID" value="PIA16206.1"/>
    <property type="molecule type" value="Genomic_DNA"/>
</dbReference>
<keyword evidence="2" id="KW-1185">Reference proteome</keyword>
<sequence length="54" mass="6189">MAHFFVTHVAHAINKVVMTFTNTKLDLVAQDKMKIREHEAPTLHSIPPGHYSYD</sequence>
<protein>
    <submittedName>
        <fullName evidence="1">Uncharacterized protein</fullName>
    </submittedName>
</protein>
<accession>A0A2G5BB20</accession>
<evidence type="ECO:0000313" key="2">
    <source>
        <dbReference type="Proteomes" id="UP000242474"/>
    </source>
</evidence>
<organism evidence="1 2">
    <name type="scientific">Coemansia reversa (strain ATCC 12441 / NRRL 1564)</name>
    <dbReference type="NCBI Taxonomy" id="763665"/>
    <lineage>
        <taxon>Eukaryota</taxon>
        <taxon>Fungi</taxon>
        <taxon>Fungi incertae sedis</taxon>
        <taxon>Zoopagomycota</taxon>
        <taxon>Kickxellomycotina</taxon>
        <taxon>Kickxellomycetes</taxon>
        <taxon>Kickxellales</taxon>
        <taxon>Kickxellaceae</taxon>
        <taxon>Coemansia</taxon>
    </lineage>
</organism>